<feature type="compositionally biased region" description="Acidic residues" evidence="1">
    <location>
        <begin position="78"/>
        <end position="100"/>
    </location>
</feature>
<evidence type="ECO:0000256" key="1">
    <source>
        <dbReference type="SAM" id="MobiDB-lite"/>
    </source>
</evidence>
<dbReference type="PROSITE" id="PS51257">
    <property type="entry name" value="PROKAR_LIPOPROTEIN"/>
    <property type="match status" value="1"/>
</dbReference>
<dbReference type="AlphaFoldDB" id="A0A542YM48"/>
<proteinExistence type="predicted"/>
<evidence type="ECO:0000313" key="2">
    <source>
        <dbReference type="EMBL" id="TQL49157.1"/>
    </source>
</evidence>
<feature type="compositionally biased region" description="Acidic residues" evidence="1">
    <location>
        <begin position="26"/>
        <end position="35"/>
    </location>
</feature>
<dbReference type="Proteomes" id="UP000319516">
    <property type="component" value="Unassembled WGS sequence"/>
</dbReference>
<dbReference type="EMBL" id="VFOP01000001">
    <property type="protein sequence ID" value="TQL49157.1"/>
    <property type="molecule type" value="Genomic_DNA"/>
</dbReference>
<accession>A0A542YM48</accession>
<reference evidence="2 3" key="1">
    <citation type="submission" date="2019-06" db="EMBL/GenBank/DDBJ databases">
        <title>Sequencing the genomes of 1000 actinobacteria strains.</title>
        <authorList>
            <person name="Klenk H.-P."/>
        </authorList>
    </citation>
    <scope>NUCLEOTIDE SEQUENCE [LARGE SCALE GENOMIC DNA]</scope>
    <source>
        <strain evidence="2 3">DSM 12335</strain>
    </source>
</reference>
<gene>
    <name evidence="2" type="ORF">FB467_0222</name>
</gene>
<name>A0A542YM48_9MICO</name>
<feature type="compositionally biased region" description="Low complexity" evidence="1">
    <location>
        <begin position="54"/>
        <end position="63"/>
    </location>
</feature>
<keyword evidence="3" id="KW-1185">Reference proteome</keyword>
<sequence>MRIMRLIGKLLTAGTVGVLLLTGCAGEDDPEESTPEDQPQATTETAEETDPAGDDAAATTDDGGPADDGDDGGATSEDPADDTAGEENGGDDGTEGEDQGSGDTPGDPREVLDSLGLLDGDKVRVDPAAPMDPGIARAMCEYVFGKPAQVAEVTGVTGELTLLESSGYEQWPAQGDGLQCIWDVDGANGFGTMMWSQQVPTPNSEEAYIAADVPVGDFHGVVAYAPDYEGTTLDEDAATAWLEDAATRWAGASD</sequence>
<protein>
    <submittedName>
        <fullName evidence="2">Uncharacterized protein</fullName>
    </submittedName>
</protein>
<comment type="caution">
    <text evidence="2">The sequence shown here is derived from an EMBL/GenBank/DDBJ whole genome shotgun (WGS) entry which is preliminary data.</text>
</comment>
<organism evidence="2 3">
    <name type="scientific">Ornithinicoccus hortensis</name>
    <dbReference type="NCBI Taxonomy" id="82346"/>
    <lineage>
        <taxon>Bacteria</taxon>
        <taxon>Bacillati</taxon>
        <taxon>Actinomycetota</taxon>
        <taxon>Actinomycetes</taxon>
        <taxon>Micrococcales</taxon>
        <taxon>Intrasporangiaceae</taxon>
        <taxon>Ornithinicoccus</taxon>
    </lineage>
</organism>
<evidence type="ECO:0000313" key="3">
    <source>
        <dbReference type="Proteomes" id="UP000319516"/>
    </source>
</evidence>
<feature type="region of interest" description="Disordered" evidence="1">
    <location>
        <begin position="24"/>
        <end position="125"/>
    </location>
</feature>